<comment type="subcellular location">
    <subcellularLocation>
        <location evidence="6">Cell membrane</location>
        <topology evidence="6">Lipid-anchor</topology>
    </subcellularLocation>
</comment>
<dbReference type="RefSeq" id="WP_204544160.1">
    <property type="nucleotide sequence ID" value="NZ_JAFBFI010000012.1"/>
</dbReference>
<dbReference type="InterPro" id="IPR006061">
    <property type="entry name" value="SBP_1_CS"/>
</dbReference>
<name>A0ABS2QJT9_9BACI</name>
<dbReference type="InterPro" id="IPR006060">
    <property type="entry name" value="Maltose/Cyclodextrin-bd"/>
</dbReference>
<proteinExistence type="inferred from homology"/>
<keyword evidence="4 6" id="KW-0732">Signal</keyword>
<organism evidence="7 8">
    <name type="scientific">Peribacillus deserti</name>
    <dbReference type="NCBI Taxonomy" id="673318"/>
    <lineage>
        <taxon>Bacteria</taxon>
        <taxon>Bacillati</taxon>
        <taxon>Bacillota</taxon>
        <taxon>Bacilli</taxon>
        <taxon>Bacillales</taxon>
        <taxon>Bacillaceae</taxon>
        <taxon>Peribacillus</taxon>
    </lineage>
</organism>
<evidence type="ECO:0000313" key="8">
    <source>
        <dbReference type="Proteomes" id="UP000823486"/>
    </source>
</evidence>
<gene>
    <name evidence="7" type="ORF">JOC77_002878</name>
</gene>
<dbReference type="PRINTS" id="PR00181">
    <property type="entry name" value="MALTOSEBP"/>
</dbReference>
<keyword evidence="6" id="KW-0472">Membrane</keyword>
<evidence type="ECO:0000256" key="6">
    <source>
        <dbReference type="RuleBase" id="RU365005"/>
    </source>
</evidence>
<feature type="chain" id="PRO_5044970835" description="Maltodextrin-binding protein" evidence="6">
    <location>
        <begin position="24"/>
        <end position="449"/>
    </location>
</feature>
<evidence type="ECO:0000313" key="7">
    <source>
        <dbReference type="EMBL" id="MBM7693438.1"/>
    </source>
</evidence>
<dbReference type="PANTHER" id="PTHR30061:SF50">
    <property type="entry name" value="MALTOSE_MALTODEXTRIN-BINDING PERIPLASMIC PROTEIN"/>
    <property type="match status" value="1"/>
</dbReference>
<accession>A0ABS2QJT9</accession>
<dbReference type="CDD" id="cd13586">
    <property type="entry name" value="PBP2_Maltose_binding_like"/>
    <property type="match status" value="1"/>
</dbReference>
<dbReference type="Gene3D" id="3.40.190.10">
    <property type="entry name" value="Periplasmic binding protein-like II"/>
    <property type="match status" value="2"/>
</dbReference>
<keyword evidence="6" id="KW-1003">Cell membrane</keyword>
<dbReference type="PANTHER" id="PTHR30061">
    <property type="entry name" value="MALTOSE-BINDING PERIPLASMIC PROTEIN"/>
    <property type="match status" value="1"/>
</dbReference>
<evidence type="ECO:0000256" key="1">
    <source>
        <dbReference type="ARBA" id="ARBA00008520"/>
    </source>
</evidence>
<keyword evidence="8" id="KW-1185">Reference proteome</keyword>
<keyword evidence="6" id="KW-0449">Lipoprotein</keyword>
<dbReference type="SUPFAM" id="SSF53850">
    <property type="entry name" value="Periplasmic binding protein-like II"/>
    <property type="match status" value="1"/>
</dbReference>
<evidence type="ECO:0000256" key="2">
    <source>
        <dbReference type="ARBA" id="ARBA00022448"/>
    </source>
</evidence>
<keyword evidence="2 6" id="KW-0813">Transport</keyword>
<feature type="signal peptide" evidence="6">
    <location>
        <begin position="1"/>
        <end position="23"/>
    </location>
</feature>
<comment type="caution">
    <text evidence="7">The sequence shown here is derived from an EMBL/GenBank/DDBJ whole genome shotgun (WGS) entry which is preliminary data.</text>
</comment>
<evidence type="ECO:0000256" key="5">
    <source>
        <dbReference type="ARBA" id="ARBA00030303"/>
    </source>
</evidence>
<dbReference type="PROSITE" id="PS01037">
    <property type="entry name" value="SBP_BACTERIAL_1"/>
    <property type="match status" value="1"/>
</dbReference>
<evidence type="ECO:0000256" key="4">
    <source>
        <dbReference type="ARBA" id="ARBA00022729"/>
    </source>
</evidence>
<protein>
    <recommendedName>
        <fullName evidence="5 6">Maltodextrin-binding protein</fullName>
    </recommendedName>
</protein>
<dbReference type="InterPro" id="IPR006059">
    <property type="entry name" value="SBP"/>
</dbReference>
<dbReference type="Proteomes" id="UP000823486">
    <property type="component" value="Unassembled WGS sequence"/>
</dbReference>
<evidence type="ECO:0000256" key="3">
    <source>
        <dbReference type="ARBA" id="ARBA00022597"/>
    </source>
</evidence>
<keyword evidence="3 6" id="KW-0762">Sugar transport</keyword>
<dbReference type="Pfam" id="PF13416">
    <property type="entry name" value="SBP_bac_8"/>
    <property type="match status" value="1"/>
</dbReference>
<comment type="similarity">
    <text evidence="1 6">Belongs to the bacterial solute-binding protein 1 family.</text>
</comment>
<dbReference type="PROSITE" id="PS51257">
    <property type="entry name" value="PROKAR_LIPOPROTEIN"/>
    <property type="match status" value="1"/>
</dbReference>
<reference evidence="7 8" key="1">
    <citation type="submission" date="2021-01" db="EMBL/GenBank/DDBJ databases">
        <title>Genomic Encyclopedia of Type Strains, Phase IV (KMG-IV): sequencing the most valuable type-strain genomes for metagenomic binning, comparative biology and taxonomic classification.</title>
        <authorList>
            <person name="Goeker M."/>
        </authorList>
    </citation>
    <scope>NUCLEOTIDE SEQUENCE [LARGE SCALE GENOMIC DNA]</scope>
    <source>
        <strain evidence="7 8">DSM 105482</strain>
    </source>
</reference>
<sequence>MKKAVKKWSLLFLALSLMLIAFAGCSKKESASSEGKEEAKDDLPWDKKENGYKIEQDLLDGKGSLKFWTDNDDYAAAIIEAWNKKYPDVEIEYEKVGSVDARAKMALDGEAGLGADVFIQPHDGIGPSLADSIIGPMGRYDEQLKGRIIESALGTVENEGQYYGVPISTESIALFYNKTLLKKLTGSDEPAKDWNQIIELSKTYNDKAKNQWTIRWESGNSYTNHFFLTAAGFNLFGKEGKDAKKLDFESEKVTEGLEFFKSVRPVWDVNAEDATNDTTTLEFVKGKTPYLINGPWAIADANKGAKENGFEYGITTIPTINGETPKTFSGNQIANVSSYSKYPGAARVFAMFLASEEGAEVLYKTTGKLPALNAKAADKVDGLGEDELLKGVAKQAANSVPMPSIPEMASYWDPAKAMYVNVWNGLLEVEAAQKKATEDYQALLQSAGK</sequence>
<dbReference type="EMBL" id="JAFBFI010000012">
    <property type="protein sequence ID" value="MBM7693438.1"/>
    <property type="molecule type" value="Genomic_DNA"/>
</dbReference>